<accession>A0ABM9EIG1</accession>
<dbReference type="Proteomes" id="UP001153050">
    <property type="component" value="Unassembled WGS sequence"/>
</dbReference>
<gene>
    <name evidence="2" type="ORF">MES5069_760046</name>
</gene>
<feature type="region of interest" description="Disordered" evidence="1">
    <location>
        <begin position="39"/>
        <end position="73"/>
    </location>
</feature>
<organism evidence="2 3">
    <name type="scientific">Mesorhizobium escarrei</name>
    <dbReference type="NCBI Taxonomy" id="666018"/>
    <lineage>
        <taxon>Bacteria</taxon>
        <taxon>Pseudomonadati</taxon>
        <taxon>Pseudomonadota</taxon>
        <taxon>Alphaproteobacteria</taxon>
        <taxon>Hyphomicrobiales</taxon>
        <taxon>Phyllobacteriaceae</taxon>
        <taxon>Mesorhizobium</taxon>
    </lineage>
</organism>
<protein>
    <submittedName>
        <fullName evidence="2">Uncharacterized protein</fullName>
    </submittedName>
</protein>
<evidence type="ECO:0000313" key="2">
    <source>
        <dbReference type="EMBL" id="CAH2409150.1"/>
    </source>
</evidence>
<keyword evidence="3" id="KW-1185">Reference proteome</keyword>
<feature type="region of interest" description="Disordered" evidence="1">
    <location>
        <begin position="130"/>
        <end position="152"/>
    </location>
</feature>
<comment type="caution">
    <text evidence="2">The sequence shown here is derived from an EMBL/GenBank/DDBJ whole genome shotgun (WGS) entry which is preliminary data.</text>
</comment>
<evidence type="ECO:0000256" key="1">
    <source>
        <dbReference type="SAM" id="MobiDB-lite"/>
    </source>
</evidence>
<sequence>MKDVGPIAVRCFARELRGVGIPEARIVVRATGVFLTLPDQGSGRGRRRDRGSTRSGRRYRGEGLRNGSAGLSGIAPVAGRSPRSFVRGLVLHDHHRVTPFGEKLQAAPLSVLWSMYVATKFECRAASKVEMSHGGGDGHNESARSGVSWSGLRSPIGCGSARHPSALD</sequence>
<proteinExistence type="predicted"/>
<evidence type="ECO:0000313" key="3">
    <source>
        <dbReference type="Proteomes" id="UP001153050"/>
    </source>
</evidence>
<feature type="compositionally biased region" description="Basic and acidic residues" evidence="1">
    <location>
        <begin position="130"/>
        <end position="142"/>
    </location>
</feature>
<name>A0ABM9EIG1_9HYPH</name>
<reference evidence="2 3" key="1">
    <citation type="submission" date="2022-03" db="EMBL/GenBank/DDBJ databases">
        <authorList>
            <person name="Brunel B."/>
        </authorList>
    </citation>
    <scope>NUCLEOTIDE SEQUENCE [LARGE SCALE GENOMIC DNA]</scope>
    <source>
        <strain evidence="2">STM5069sample</strain>
    </source>
</reference>
<dbReference type="EMBL" id="CAKXZT010000175">
    <property type="protein sequence ID" value="CAH2409150.1"/>
    <property type="molecule type" value="Genomic_DNA"/>
</dbReference>